<evidence type="ECO:0000313" key="3">
    <source>
        <dbReference type="EMBL" id="KAF5670224.1"/>
    </source>
</evidence>
<gene>
    <name evidence="3" type="ORF">FHETE_4596</name>
</gene>
<feature type="domain" description="Ecp2 effector protein-like" evidence="2">
    <location>
        <begin position="59"/>
        <end position="164"/>
    </location>
</feature>
<dbReference type="OrthoDB" id="4944568at2759"/>
<proteinExistence type="predicted"/>
<dbReference type="EMBL" id="JAAGWQ010000078">
    <property type="protein sequence ID" value="KAF5670224.1"/>
    <property type="molecule type" value="Genomic_DNA"/>
</dbReference>
<dbReference type="Pfam" id="PF14856">
    <property type="entry name" value="Hce2"/>
    <property type="match status" value="1"/>
</dbReference>
<feature type="chain" id="PRO_5034473029" description="Ecp2 effector protein-like domain-containing protein" evidence="1">
    <location>
        <begin position="17"/>
        <end position="188"/>
    </location>
</feature>
<protein>
    <recommendedName>
        <fullName evidence="2">Ecp2 effector protein-like domain-containing protein</fullName>
    </recommendedName>
</protein>
<sequence length="188" mass="19887">MRFLSLVVVFIGLVAAAPAAVPATTTTKDQMIVVPTAAPSGQEKNTTYWSAGCHPVTACEKSSYVDRKAPEGTTPADFHDCAALLSSFGERNGTFSIPRAADDDREYAFGEGHVNIVKSGSCAFSVRADKGLMVGNEDIVWIMQKAVLENSAGTEMMARGSVKCNATDGGEKGGLYWQVHGIESADGY</sequence>
<comment type="caution">
    <text evidence="3">The sequence shown here is derived from an EMBL/GenBank/DDBJ whole genome shotgun (WGS) entry which is preliminary data.</text>
</comment>
<evidence type="ECO:0000256" key="1">
    <source>
        <dbReference type="SAM" id="SignalP"/>
    </source>
</evidence>
<name>A0A8H5TDI3_FUSHE</name>
<feature type="signal peptide" evidence="1">
    <location>
        <begin position="1"/>
        <end position="16"/>
    </location>
</feature>
<organism evidence="3 4">
    <name type="scientific">Fusarium heterosporum</name>
    <dbReference type="NCBI Taxonomy" id="42747"/>
    <lineage>
        <taxon>Eukaryota</taxon>
        <taxon>Fungi</taxon>
        <taxon>Dikarya</taxon>
        <taxon>Ascomycota</taxon>
        <taxon>Pezizomycotina</taxon>
        <taxon>Sordariomycetes</taxon>
        <taxon>Hypocreomycetidae</taxon>
        <taxon>Hypocreales</taxon>
        <taxon>Nectriaceae</taxon>
        <taxon>Fusarium</taxon>
        <taxon>Fusarium heterosporum species complex</taxon>
    </lineage>
</organism>
<dbReference type="Proteomes" id="UP000567885">
    <property type="component" value="Unassembled WGS sequence"/>
</dbReference>
<accession>A0A8H5TDI3</accession>
<dbReference type="InterPro" id="IPR029226">
    <property type="entry name" value="Ecp2-like"/>
</dbReference>
<dbReference type="AlphaFoldDB" id="A0A8H5TDI3"/>
<evidence type="ECO:0000313" key="4">
    <source>
        <dbReference type="Proteomes" id="UP000567885"/>
    </source>
</evidence>
<keyword evidence="4" id="KW-1185">Reference proteome</keyword>
<evidence type="ECO:0000259" key="2">
    <source>
        <dbReference type="Pfam" id="PF14856"/>
    </source>
</evidence>
<reference evidence="3 4" key="1">
    <citation type="submission" date="2020-05" db="EMBL/GenBank/DDBJ databases">
        <title>Identification and distribution of gene clusters putatively required for synthesis of sphingolipid metabolism inhibitors in phylogenetically diverse species of the filamentous fungus Fusarium.</title>
        <authorList>
            <person name="Kim H.-S."/>
            <person name="Busman M."/>
            <person name="Brown D.W."/>
            <person name="Divon H."/>
            <person name="Uhlig S."/>
            <person name="Proctor R.H."/>
        </authorList>
    </citation>
    <scope>NUCLEOTIDE SEQUENCE [LARGE SCALE GENOMIC DNA]</scope>
    <source>
        <strain evidence="3 4">NRRL 20693</strain>
    </source>
</reference>
<keyword evidence="1" id="KW-0732">Signal</keyword>